<keyword evidence="2" id="KW-1185">Reference proteome</keyword>
<evidence type="ECO:0000313" key="1">
    <source>
        <dbReference type="EMBL" id="MEK7952565.1"/>
    </source>
</evidence>
<dbReference type="EMBL" id="JBBUKT010000008">
    <property type="protein sequence ID" value="MEK7952565.1"/>
    <property type="molecule type" value="Genomic_DNA"/>
</dbReference>
<sequence length="61" mass="7185">MKRCFERRANYDDKAVVLFVDGTRKNLPVDKHGHVQLNGMDIFDPRQPFWKGTAPDIKWPE</sequence>
<comment type="caution">
    <text evidence="1">The sequence shown here is derived from an EMBL/GenBank/DDBJ whole genome shotgun (WGS) entry which is preliminary data.</text>
</comment>
<organism evidence="1 2">
    <name type="scientific">Luteolibacter soli</name>
    <dbReference type="NCBI Taxonomy" id="3135280"/>
    <lineage>
        <taxon>Bacteria</taxon>
        <taxon>Pseudomonadati</taxon>
        <taxon>Verrucomicrobiota</taxon>
        <taxon>Verrucomicrobiia</taxon>
        <taxon>Verrucomicrobiales</taxon>
        <taxon>Verrucomicrobiaceae</taxon>
        <taxon>Luteolibacter</taxon>
    </lineage>
</organism>
<gene>
    <name evidence="1" type="ORF">WKV53_18775</name>
</gene>
<name>A0ABU9AYU9_9BACT</name>
<dbReference type="Proteomes" id="UP001371305">
    <property type="component" value="Unassembled WGS sequence"/>
</dbReference>
<dbReference type="RefSeq" id="WP_341406322.1">
    <property type="nucleotide sequence ID" value="NZ_JBBUKT010000008.1"/>
</dbReference>
<protein>
    <submittedName>
        <fullName evidence="1">Uncharacterized protein</fullName>
    </submittedName>
</protein>
<evidence type="ECO:0000313" key="2">
    <source>
        <dbReference type="Proteomes" id="UP001371305"/>
    </source>
</evidence>
<accession>A0ABU9AYU9</accession>
<proteinExistence type="predicted"/>
<reference evidence="1 2" key="1">
    <citation type="submission" date="2024-04" db="EMBL/GenBank/DDBJ databases">
        <title>Luteolibacter sp. isolated from soil.</title>
        <authorList>
            <person name="An J."/>
        </authorList>
    </citation>
    <scope>NUCLEOTIDE SEQUENCE [LARGE SCALE GENOMIC DNA]</scope>
    <source>
        <strain evidence="1 2">Y139</strain>
    </source>
</reference>